<dbReference type="AlphaFoldDB" id="A0A9W6H8L1"/>
<feature type="domain" description="DUF6458" evidence="3">
    <location>
        <begin position="1"/>
        <end position="78"/>
    </location>
</feature>
<organism evidence="4 5">
    <name type="scientific">Leifsonia poae</name>
    <dbReference type="NCBI Taxonomy" id="110933"/>
    <lineage>
        <taxon>Bacteria</taxon>
        <taxon>Bacillati</taxon>
        <taxon>Actinomycetota</taxon>
        <taxon>Actinomycetes</taxon>
        <taxon>Micrococcales</taxon>
        <taxon>Microbacteriaceae</taxon>
        <taxon>Leifsonia</taxon>
    </lineage>
</organism>
<dbReference type="InterPro" id="IPR045597">
    <property type="entry name" value="DUF6458"/>
</dbReference>
<dbReference type="Pfam" id="PF20059">
    <property type="entry name" value="DUF6458"/>
    <property type="match status" value="1"/>
</dbReference>
<evidence type="ECO:0000256" key="2">
    <source>
        <dbReference type="SAM" id="Phobius"/>
    </source>
</evidence>
<evidence type="ECO:0000259" key="3">
    <source>
        <dbReference type="Pfam" id="PF20059"/>
    </source>
</evidence>
<feature type="compositionally biased region" description="Basic and acidic residues" evidence="1">
    <location>
        <begin position="72"/>
        <end position="83"/>
    </location>
</feature>
<feature type="region of interest" description="Disordered" evidence="1">
    <location>
        <begin position="58"/>
        <end position="83"/>
    </location>
</feature>
<protein>
    <recommendedName>
        <fullName evidence="3">DUF6458 domain-containing protein</fullName>
    </recommendedName>
</protein>
<reference evidence="4" key="1">
    <citation type="journal article" date="2014" name="Int. J. Syst. Evol. Microbiol.">
        <title>Complete genome sequence of Corynebacterium casei LMG S-19264T (=DSM 44701T), isolated from a smear-ripened cheese.</title>
        <authorList>
            <consortium name="US DOE Joint Genome Institute (JGI-PGF)"/>
            <person name="Walter F."/>
            <person name="Albersmeier A."/>
            <person name="Kalinowski J."/>
            <person name="Ruckert C."/>
        </authorList>
    </citation>
    <scope>NUCLEOTIDE SEQUENCE</scope>
    <source>
        <strain evidence="4">VKM Ac-1401</strain>
    </source>
</reference>
<gene>
    <name evidence="4" type="ORF">GCM10017584_14630</name>
</gene>
<dbReference type="RefSeq" id="WP_271176568.1">
    <property type="nucleotide sequence ID" value="NZ_BAAAJO010000005.1"/>
</dbReference>
<evidence type="ECO:0000256" key="1">
    <source>
        <dbReference type="SAM" id="MobiDB-lite"/>
    </source>
</evidence>
<feature type="transmembrane region" description="Helical" evidence="2">
    <location>
        <begin position="32"/>
        <end position="52"/>
    </location>
</feature>
<accession>A0A9W6H8L1</accession>
<name>A0A9W6H8L1_9MICO</name>
<sequence length="83" mass="8944">MGIGSGIFVFVVGAILAFAITVQLAWIDLRIVGYILMGAGLIVFVLSLIFTLRRRRTTTTTRTGIDPSTGARVEERSTGADEL</sequence>
<comment type="caution">
    <text evidence="4">The sequence shown here is derived from an EMBL/GenBank/DDBJ whole genome shotgun (WGS) entry which is preliminary data.</text>
</comment>
<feature type="transmembrane region" description="Helical" evidence="2">
    <location>
        <begin position="7"/>
        <end position="26"/>
    </location>
</feature>
<keyword evidence="2" id="KW-0472">Membrane</keyword>
<keyword evidence="2" id="KW-0812">Transmembrane</keyword>
<evidence type="ECO:0000313" key="4">
    <source>
        <dbReference type="EMBL" id="GLJ75889.1"/>
    </source>
</evidence>
<dbReference type="Proteomes" id="UP001142372">
    <property type="component" value="Unassembled WGS sequence"/>
</dbReference>
<reference evidence="4" key="2">
    <citation type="submission" date="2023-01" db="EMBL/GenBank/DDBJ databases">
        <authorList>
            <person name="Sun Q."/>
            <person name="Evtushenko L."/>
        </authorList>
    </citation>
    <scope>NUCLEOTIDE SEQUENCE</scope>
    <source>
        <strain evidence="4">VKM Ac-1401</strain>
    </source>
</reference>
<proteinExistence type="predicted"/>
<keyword evidence="2" id="KW-1133">Transmembrane helix</keyword>
<dbReference type="EMBL" id="BSEN01000006">
    <property type="protein sequence ID" value="GLJ75889.1"/>
    <property type="molecule type" value="Genomic_DNA"/>
</dbReference>
<evidence type="ECO:0000313" key="5">
    <source>
        <dbReference type="Proteomes" id="UP001142372"/>
    </source>
</evidence>
<keyword evidence="5" id="KW-1185">Reference proteome</keyword>